<dbReference type="SUPFAM" id="SSF48452">
    <property type="entry name" value="TPR-like"/>
    <property type="match status" value="1"/>
</dbReference>
<evidence type="ECO:0000313" key="1">
    <source>
        <dbReference type="EMBL" id="TCK17503.1"/>
    </source>
</evidence>
<organism evidence="1 2">
    <name type="scientific">Thiogranum longum</name>
    <dbReference type="NCBI Taxonomy" id="1537524"/>
    <lineage>
        <taxon>Bacteria</taxon>
        <taxon>Pseudomonadati</taxon>
        <taxon>Pseudomonadota</taxon>
        <taxon>Gammaproteobacteria</taxon>
        <taxon>Chromatiales</taxon>
        <taxon>Ectothiorhodospiraceae</taxon>
        <taxon>Thiogranum</taxon>
    </lineage>
</organism>
<keyword evidence="2" id="KW-1185">Reference proteome</keyword>
<gene>
    <name evidence="1" type="ORF">DFR30_0734</name>
</gene>
<dbReference type="EMBL" id="SMFX01000001">
    <property type="protein sequence ID" value="TCK17503.1"/>
    <property type="molecule type" value="Genomic_DNA"/>
</dbReference>
<dbReference type="InterPro" id="IPR011990">
    <property type="entry name" value="TPR-like_helical_dom_sf"/>
</dbReference>
<dbReference type="Gene3D" id="1.25.40.10">
    <property type="entry name" value="Tetratricopeptide repeat domain"/>
    <property type="match status" value="1"/>
</dbReference>
<reference evidence="1 2" key="1">
    <citation type="submission" date="2019-03" db="EMBL/GenBank/DDBJ databases">
        <title>Genomic Encyclopedia of Type Strains, Phase IV (KMG-IV): sequencing the most valuable type-strain genomes for metagenomic binning, comparative biology and taxonomic classification.</title>
        <authorList>
            <person name="Goeker M."/>
        </authorList>
    </citation>
    <scope>NUCLEOTIDE SEQUENCE [LARGE SCALE GENOMIC DNA]</scope>
    <source>
        <strain evidence="1 2">DSM 19610</strain>
    </source>
</reference>
<evidence type="ECO:0000313" key="2">
    <source>
        <dbReference type="Proteomes" id="UP000295707"/>
    </source>
</evidence>
<comment type="caution">
    <text evidence="1">The sequence shown here is derived from an EMBL/GenBank/DDBJ whole genome shotgun (WGS) entry which is preliminary data.</text>
</comment>
<accession>A0A4R1HAG9</accession>
<evidence type="ECO:0008006" key="3">
    <source>
        <dbReference type="Google" id="ProtNLM"/>
    </source>
</evidence>
<protein>
    <recommendedName>
        <fullName evidence="3">Tetratricopeptide repeat protein</fullName>
    </recommendedName>
</protein>
<proteinExistence type="predicted"/>
<sequence>MSLAGLASACDNAASQLEAEASVCEKALGIGALELAEEHCQRALGEPGNDILTPQVRSERLYRLAGIKRQQAKYAEAAELLDQSLSLEQTLSGSGSLQFAGRQLERVLILAGQGRWPEGARLLEQTLPMSAQLSEKEQASLANILQRYIAQLQKIGQTEQASRLQVAADSLKQQE</sequence>
<name>A0A4R1HAG9_9GAMM</name>
<dbReference type="AlphaFoldDB" id="A0A4R1HAG9"/>
<dbReference type="Proteomes" id="UP000295707">
    <property type="component" value="Unassembled WGS sequence"/>
</dbReference>